<dbReference type="GO" id="GO:0003700">
    <property type="term" value="F:DNA-binding transcription factor activity"/>
    <property type="evidence" value="ECO:0007669"/>
    <property type="project" value="InterPro"/>
</dbReference>
<dbReference type="Pfam" id="PF03466">
    <property type="entry name" value="LysR_substrate"/>
    <property type="match status" value="1"/>
</dbReference>
<evidence type="ECO:0000259" key="5">
    <source>
        <dbReference type="PROSITE" id="PS50931"/>
    </source>
</evidence>
<dbReference type="FunFam" id="3.40.190.290:FF:000001">
    <property type="entry name" value="Transcriptional regulator, LysR family"/>
    <property type="match status" value="1"/>
</dbReference>
<evidence type="ECO:0000256" key="4">
    <source>
        <dbReference type="ARBA" id="ARBA00023163"/>
    </source>
</evidence>
<dbReference type="InterPro" id="IPR036388">
    <property type="entry name" value="WH-like_DNA-bd_sf"/>
</dbReference>
<reference evidence="6 7" key="1">
    <citation type="journal article" date="2015" name="Genome Announc.">
        <title>Complete genome sequence of Martelella endophytica YC6887, which has antifungal activity associated with a halophyte.</title>
        <authorList>
            <person name="Khan A."/>
            <person name="Khan H."/>
            <person name="Chung E.J."/>
            <person name="Hossain M.T."/>
            <person name="Chung Y.R."/>
        </authorList>
    </citation>
    <scope>NUCLEOTIDE SEQUENCE [LARGE SCALE GENOMIC DNA]</scope>
    <source>
        <strain evidence="6">YC6887</strain>
    </source>
</reference>
<keyword evidence="4" id="KW-0804">Transcription</keyword>
<sequence>MDRLTSMAVYLKVVDLGSFVAAAEAMQISPQMVSKHIVFLEDRLGATLLSRTTRRQSLTDIGRAFYERCKIVLSEAEAAESLASDMHRHPKGLLRVNAPRSFGGLVLAPFVTRFLALHPEVQVELTLEDRFIDPLEEGVDITIRIGATDNPALVSVPLAPYQLIVSAAPAYLARHGTPETPQELAGHECLIFGERAGHSPCRWSFGEGDDVTDVQVRGRLFSNDWRVLLKAAVEGHGIALGAEVIVGEDLKAGRLVRLLSDYRSPKRPMEALYAAGRKPSAKIIRFVEALVAAFPQQG</sequence>
<dbReference type="EMBL" id="CP010803">
    <property type="protein sequence ID" value="AJY47733.1"/>
    <property type="molecule type" value="Genomic_DNA"/>
</dbReference>
<dbReference type="FunFam" id="1.10.10.10:FF:000001">
    <property type="entry name" value="LysR family transcriptional regulator"/>
    <property type="match status" value="1"/>
</dbReference>
<dbReference type="AlphaFoldDB" id="A0A0D5LWD4"/>
<dbReference type="InterPro" id="IPR000847">
    <property type="entry name" value="LysR_HTH_N"/>
</dbReference>
<evidence type="ECO:0000313" key="7">
    <source>
        <dbReference type="Proteomes" id="UP000032611"/>
    </source>
</evidence>
<keyword evidence="3" id="KW-0238">DNA-binding</keyword>
<name>A0A0D5LWD4_MAREN</name>
<dbReference type="InterPro" id="IPR058163">
    <property type="entry name" value="LysR-type_TF_proteobact-type"/>
</dbReference>
<dbReference type="PROSITE" id="PS50931">
    <property type="entry name" value="HTH_LYSR"/>
    <property type="match status" value="1"/>
</dbReference>
<organism evidence="6 7">
    <name type="scientific">Martelella endophytica</name>
    <dbReference type="NCBI Taxonomy" id="1486262"/>
    <lineage>
        <taxon>Bacteria</taxon>
        <taxon>Pseudomonadati</taxon>
        <taxon>Pseudomonadota</taxon>
        <taxon>Alphaproteobacteria</taxon>
        <taxon>Hyphomicrobiales</taxon>
        <taxon>Aurantimonadaceae</taxon>
        <taxon>Martelella</taxon>
    </lineage>
</organism>
<protein>
    <submittedName>
        <fullName evidence="6">LysR family transcriptional regulator</fullName>
    </submittedName>
</protein>
<dbReference type="Proteomes" id="UP000032611">
    <property type="component" value="Chromosome"/>
</dbReference>
<comment type="similarity">
    <text evidence="1">Belongs to the LysR transcriptional regulatory family.</text>
</comment>
<dbReference type="CDD" id="cd08422">
    <property type="entry name" value="PBP2_CrgA_like"/>
    <property type="match status" value="1"/>
</dbReference>
<dbReference type="HOGENOM" id="CLU_039613_16_3_5"/>
<evidence type="ECO:0000256" key="2">
    <source>
        <dbReference type="ARBA" id="ARBA00023015"/>
    </source>
</evidence>
<dbReference type="PANTHER" id="PTHR30537:SF5">
    <property type="entry name" value="HTH-TYPE TRANSCRIPTIONAL ACTIVATOR TTDR-RELATED"/>
    <property type="match status" value="1"/>
</dbReference>
<dbReference type="RefSeq" id="WP_045684354.1">
    <property type="nucleotide sequence ID" value="NZ_CP010803.1"/>
</dbReference>
<dbReference type="PATRIC" id="fig|1486262.3.peg.4531"/>
<dbReference type="STRING" id="1486262.TM49_21930"/>
<gene>
    <name evidence="6" type="ORF">TM49_21930</name>
</gene>
<dbReference type="GO" id="GO:0006351">
    <property type="term" value="P:DNA-templated transcription"/>
    <property type="evidence" value="ECO:0007669"/>
    <property type="project" value="TreeGrafter"/>
</dbReference>
<keyword evidence="2" id="KW-0805">Transcription regulation</keyword>
<evidence type="ECO:0000256" key="3">
    <source>
        <dbReference type="ARBA" id="ARBA00023125"/>
    </source>
</evidence>
<keyword evidence="7" id="KW-1185">Reference proteome</keyword>
<dbReference type="Pfam" id="PF00126">
    <property type="entry name" value="HTH_1"/>
    <property type="match status" value="1"/>
</dbReference>
<dbReference type="Gene3D" id="1.10.10.10">
    <property type="entry name" value="Winged helix-like DNA-binding domain superfamily/Winged helix DNA-binding domain"/>
    <property type="match status" value="1"/>
</dbReference>
<dbReference type="Gene3D" id="3.40.190.290">
    <property type="match status" value="1"/>
</dbReference>
<dbReference type="SUPFAM" id="SSF53850">
    <property type="entry name" value="Periplasmic binding protein-like II"/>
    <property type="match status" value="1"/>
</dbReference>
<dbReference type="PANTHER" id="PTHR30537">
    <property type="entry name" value="HTH-TYPE TRANSCRIPTIONAL REGULATOR"/>
    <property type="match status" value="1"/>
</dbReference>
<dbReference type="GO" id="GO:0043565">
    <property type="term" value="F:sequence-specific DNA binding"/>
    <property type="evidence" value="ECO:0007669"/>
    <property type="project" value="TreeGrafter"/>
</dbReference>
<evidence type="ECO:0000256" key="1">
    <source>
        <dbReference type="ARBA" id="ARBA00009437"/>
    </source>
</evidence>
<accession>A0A0D5LWD4</accession>
<dbReference type="InterPro" id="IPR036390">
    <property type="entry name" value="WH_DNA-bd_sf"/>
</dbReference>
<feature type="domain" description="HTH lysR-type" evidence="5">
    <location>
        <begin position="1"/>
        <end position="59"/>
    </location>
</feature>
<dbReference type="SUPFAM" id="SSF46785">
    <property type="entry name" value="Winged helix' DNA-binding domain"/>
    <property type="match status" value="1"/>
</dbReference>
<dbReference type="KEGG" id="mey:TM49_21930"/>
<dbReference type="OrthoDB" id="9786526at2"/>
<dbReference type="InterPro" id="IPR005119">
    <property type="entry name" value="LysR_subst-bd"/>
</dbReference>
<proteinExistence type="inferred from homology"/>
<evidence type="ECO:0000313" key="6">
    <source>
        <dbReference type="EMBL" id="AJY47733.1"/>
    </source>
</evidence>